<name>A0ABV9LXU4_9ALTE</name>
<dbReference type="InterPro" id="IPR007345">
    <property type="entry name" value="Polysacch_pyruvyl_Trfase"/>
</dbReference>
<dbReference type="GO" id="GO:0016757">
    <property type="term" value="F:glycosyltransferase activity"/>
    <property type="evidence" value="ECO:0007669"/>
    <property type="project" value="UniProtKB-KW"/>
</dbReference>
<keyword evidence="2" id="KW-0328">Glycosyltransferase</keyword>
<evidence type="ECO:0000313" key="2">
    <source>
        <dbReference type="EMBL" id="MFC4700664.1"/>
    </source>
</evidence>
<sequence length="363" mass="41677">MSNERYFFVRIITSFNNEGDLLINRALLQFVSSYGKVIIDRRSSPDEFLEELTKDIENCELSDTFYKTLIKNTLSRHKTFLLTIPGHFFGEGIKKAFSIFVSACFFYLLKIGGVKILKFGGCLGPFDWPVKVAERFRASAFTFYGIRDSISIANLNKSSKVERFPDLAFVSDDIKKISENKQSERNGNLVISFREQTNAMFNAQGYTEKITDKLAKLIEQKQANKLVFCYQVPSDRDFNHRLFCEFKERGYNCEFINKKLRLNEALKLYANSSFVLSNRLHILVPSLCFGTAHLGIIDKKQHHKILGIYRDLNIDSLLVDIDDEITPETIANTAEISSSAHLSSLYNQELEYAHKIRSNIMSL</sequence>
<proteinExistence type="predicted"/>
<evidence type="ECO:0000313" key="3">
    <source>
        <dbReference type="Proteomes" id="UP001595897"/>
    </source>
</evidence>
<accession>A0ABV9LXU4</accession>
<dbReference type="EMBL" id="JBHSGU010000003">
    <property type="protein sequence ID" value="MFC4700664.1"/>
    <property type="molecule type" value="Genomic_DNA"/>
</dbReference>
<dbReference type="EC" id="2.4.-.-" evidence="2"/>
<dbReference type="Pfam" id="PF04230">
    <property type="entry name" value="PS_pyruv_trans"/>
    <property type="match status" value="1"/>
</dbReference>
<comment type="caution">
    <text evidence="2">The sequence shown here is derived from an EMBL/GenBank/DDBJ whole genome shotgun (WGS) entry which is preliminary data.</text>
</comment>
<reference evidence="3" key="1">
    <citation type="journal article" date="2019" name="Int. J. Syst. Evol. Microbiol.">
        <title>The Global Catalogue of Microorganisms (GCM) 10K type strain sequencing project: providing services to taxonomists for standard genome sequencing and annotation.</title>
        <authorList>
            <consortium name="The Broad Institute Genomics Platform"/>
            <consortium name="The Broad Institute Genome Sequencing Center for Infectious Disease"/>
            <person name="Wu L."/>
            <person name="Ma J."/>
        </authorList>
    </citation>
    <scope>NUCLEOTIDE SEQUENCE [LARGE SCALE GENOMIC DNA]</scope>
    <source>
        <strain evidence="3">KACC 12507</strain>
    </source>
</reference>
<dbReference type="Proteomes" id="UP001595897">
    <property type="component" value="Unassembled WGS sequence"/>
</dbReference>
<protein>
    <submittedName>
        <fullName evidence="2">Polysaccharide pyruvyl transferase family protein</fullName>
        <ecNumber evidence="2">2.4.-.-</ecNumber>
    </submittedName>
</protein>
<keyword evidence="3" id="KW-1185">Reference proteome</keyword>
<feature type="domain" description="Polysaccharide pyruvyl transferase" evidence="1">
    <location>
        <begin position="19"/>
        <end position="296"/>
    </location>
</feature>
<dbReference type="PANTHER" id="PTHR36836">
    <property type="entry name" value="COLANIC ACID BIOSYNTHESIS PROTEIN WCAK"/>
    <property type="match status" value="1"/>
</dbReference>
<dbReference type="RefSeq" id="WP_382408416.1">
    <property type="nucleotide sequence ID" value="NZ_JBHSGU010000003.1"/>
</dbReference>
<evidence type="ECO:0000259" key="1">
    <source>
        <dbReference type="Pfam" id="PF04230"/>
    </source>
</evidence>
<gene>
    <name evidence="2" type="ORF">ACFO4O_10870</name>
</gene>
<dbReference type="PANTHER" id="PTHR36836:SF1">
    <property type="entry name" value="COLANIC ACID BIOSYNTHESIS PROTEIN WCAK"/>
    <property type="match status" value="1"/>
</dbReference>
<organism evidence="2 3">
    <name type="scientific">Glaciecola siphonariae</name>
    <dbReference type="NCBI Taxonomy" id="521012"/>
    <lineage>
        <taxon>Bacteria</taxon>
        <taxon>Pseudomonadati</taxon>
        <taxon>Pseudomonadota</taxon>
        <taxon>Gammaproteobacteria</taxon>
        <taxon>Alteromonadales</taxon>
        <taxon>Alteromonadaceae</taxon>
        <taxon>Glaciecola</taxon>
    </lineage>
</organism>
<keyword evidence="2" id="KW-0808">Transferase</keyword>